<dbReference type="Proteomes" id="UP000193689">
    <property type="component" value="Unassembled WGS sequence"/>
</dbReference>
<evidence type="ECO:0000313" key="2">
    <source>
        <dbReference type="EMBL" id="ORY56831.1"/>
    </source>
</evidence>
<feature type="region of interest" description="Disordered" evidence="1">
    <location>
        <begin position="1"/>
        <end position="54"/>
    </location>
</feature>
<dbReference type="GeneID" id="63769596"/>
<organism evidence="2 3">
    <name type="scientific">Pseudomassariella vexata</name>
    <dbReference type="NCBI Taxonomy" id="1141098"/>
    <lineage>
        <taxon>Eukaryota</taxon>
        <taxon>Fungi</taxon>
        <taxon>Dikarya</taxon>
        <taxon>Ascomycota</taxon>
        <taxon>Pezizomycotina</taxon>
        <taxon>Sordariomycetes</taxon>
        <taxon>Xylariomycetidae</taxon>
        <taxon>Amphisphaeriales</taxon>
        <taxon>Pseudomassariaceae</taxon>
        <taxon>Pseudomassariella</taxon>
    </lineage>
</organism>
<reference evidence="2 3" key="1">
    <citation type="submission" date="2016-07" db="EMBL/GenBank/DDBJ databases">
        <title>Pervasive Adenine N6-methylation of Active Genes in Fungi.</title>
        <authorList>
            <consortium name="DOE Joint Genome Institute"/>
            <person name="Mondo S.J."/>
            <person name="Dannebaum R.O."/>
            <person name="Kuo R.C."/>
            <person name="Labutti K."/>
            <person name="Haridas S."/>
            <person name="Kuo A."/>
            <person name="Salamov A."/>
            <person name="Ahrendt S.R."/>
            <person name="Lipzen A."/>
            <person name="Sullivan W."/>
            <person name="Andreopoulos W.B."/>
            <person name="Clum A."/>
            <person name="Lindquist E."/>
            <person name="Daum C."/>
            <person name="Ramamoorthy G.K."/>
            <person name="Gryganskyi A."/>
            <person name="Culley D."/>
            <person name="Magnuson J.K."/>
            <person name="James T.Y."/>
            <person name="O'Malley M.A."/>
            <person name="Stajich J.E."/>
            <person name="Spatafora J.W."/>
            <person name="Visel A."/>
            <person name="Grigoriev I.V."/>
        </authorList>
    </citation>
    <scope>NUCLEOTIDE SEQUENCE [LARGE SCALE GENOMIC DNA]</scope>
    <source>
        <strain evidence="2 3">CBS 129021</strain>
    </source>
</reference>
<dbReference type="InParanoid" id="A0A1Y2DC40"/>
<feature type="region of interest" description="Disordered" evidence="1">
    <location>
        <begin position="193"/>
        <end position="215"/>
    </location>
</feature>
<dbReference type="RefSeq" id="XP_040710298.1">
    <property type="nucleotide sequence ID" value="XM_040853384.1"/>
</dbReference>
<gene>
    <name evidence="2" type="ORF">BCR38DRAFT_111452</name>
</gene>
<feature type="compositionally biased region" description="Pro residues" evidence="1">
    <location>
        <begin position="43"/>
        <end position="54"/>
    </location>
</feature>
<dbReference type="AlphaFoldDB" id="A0A1Y2DC40"/>
<dbReference type="OrthoDB" id="5396104at2759"/>
<keyword evidence="3" id="KW-1185">Reference proteome</keyword>
<evidence type="ECO:0000256" key="1">
    <source>
        <dbReference type="SAM" id="MobiDB-lite"/>
    </source>
</evidence>
<dbReference type="EMBL" id="MCFJ01000021">
    <property type="protein sequence ID" value="ORY56831.1"/>
    <property type="molecule type" value="Genomic_DNA"/>
</dbReference>
<protein>
    <submittedName>
        <fullName evidence="2">Uncharacterized protein</fullName>
    </submittedName>
</protein>
<evidence type="ECO:0000313" key="3">
    <source>
        <dbReference type="Proteomes" id="UP000193689"/>
    </source>
</evidence>
<accession>A0A1Y2DC40</accession>
<sequence length="215" mass="24802">MPSRTSRPRLSIFPRVSTTSYTQPSTPRALSPPARIRLRSRLPPSPTLATPPPPPPRPPIAWIWQCHSCLAVYQLAITRRCLICSHIFCTSRDTAPETSASHSRKRRRGTQNCRSQFDYGGWTAWGQWRRKLLGIEVTGPEGQKMRESVFVNRTHDCFTDCDYPCQCAFQHYRVKEEMREKVWLPMVQDEVESDGDKQLDVSRPWARSGDELEMN</sequence>
<feature type="compositionally biased region" description="Polar residues" evidence="1">
    <location>
        <begin position="16"/>
        <end position="28"/>
    </location>
</feature>
<comment type="caution">
    <text evidence="2">The sequence shown here is derived from an EMBL/GenBank/DDBJ whole genome shotgun (WGS) entry which is preliminary data.</text>
</comment>
<name>A0A1Y2DC40_9PEZI</name>
<proteinExistence type="predicted"/>